<proteinExistence type="predicted"/>
<gene>
    <name evidence="2" type="ORF">RH861_03135</name>
</gene>
<organism evidence="2 3">
    <name type="scientific">Agromyces indicus</name>
    <dbReference type="NCBI Taxonomy" id="758919"/>
    <lineage>
        <taxon>Bacteria</taxon>
        <taxon>Bacillati</taxon>
        <taxon>Actinomycetota</taxon>
        <taxon>Actinomycetes</taxon>
        <taxon>Micrococcales</taxon>
        <taxon>Microbacteriaceae</taxon>
        <taxon>Agromyces</taxon>
    </lineage>
</organism>
<dbReference type="InterPro" id="IPR050490">
    <property type="entry name" value="Bact_solute-bd_prot1"/>
</dbReference>
<dbReference type="EMBL" id="JAVKGS010000001">
    <property type="protein sequence ID" value="MDR5691051.1"/>
    <property type="molecule type" value="Genomic_DNA"/>
</dbReference>
<dbReference type="SUPFAM" id="SSF53850">
    <property type="entry name" value="Periplasmic binding protein-like II"/>
    <property type="match status" value="1"/>
</dbReference>
<dbReference type="RefSeq" id="WP_310519707.1">
    <property type="nucleotide sequence ID" value="NZ_BAABBS010000004.1"/>
</dbReference>
<dbReference type="Pfam" id="PF01547">
    <property type="entry name" value="SBP_bac_1"/>
    <property type="match status" value="1"/>
</dbReference>
<keyword evidence="3" id="KW-1185">Reference proteome</keyword>
<dbReference type="InterPro" id="IPR006059">
    <property type="entry name" value="SBP"/>
</dbReference>
<dbReference type="PANTHER" id="PTHR43649">
    <property type="entry name" value="ARABINOSE-BINDING PROTEIN-RELATED"/>
    <property type="match status" value="1"/>
</dbReference>
<evidence type="ECO:0000256" key="1">
    <source>
        <dbReference type="SAM" id="SignalP"/>
    </source>
</evidence>
<sequence length="442" mass="48155">MRDQTIRTHSHRRRRGRRRAPVAAASVALTAAASLLLAGCATGGGGDGRTQLDFFQFKGEALEDFQQIIDDFEAENPDIDVVQNQVADADTLIRTLLVKDRTPDVITLNANGNFGRLAQAGVFHDFSDDPVLETINPAVQEILADLGTFGDEVNGLGYVNNADGIIYNIDIFEEQGIEVPETFDELIQVCEQLQDAGITPFYGTLGDAWTTLPSFNGLGAYPAQEGFFDEMREEGADVGADSSVSFQQDYQEVLDQQAQLYSFAQEGYRGRTYDDGNAAFANGEAAMYMQGIWAVNPILGVNPDINLGIFPYPTENPDDRLLVSGVDVVVTMGKDAPKSEEAMRFIEYLFREDVITAFAASQFMIPSVEGAELSDDPAIQSVAPWFEEGRITGFIDHQVPPGIPLDATVQQALFTGDADQALATLDREWAKVAARTIPVTGE</sequence>
<accession>A0ABU1FH14</accession>
<reference evidence="3" key="1">
    <citation type="submission" date="2023-07" db="EMBL/GenBank/DDBJ databases">
        <title>Description of three actinobacteria isolated from air of manufacturing shop in a pharmaceutical factory.</title>
        <authorList>
            <person name="Zhang D.-F."/>
        </authorList>
    </citation>
    <scope>NUCLEOTIDE SEQUENCE [LARGE SCALE GENOMIC DNA]</scope>
    <source>
        <strain evidence="3">CCTCC AB 2011122</strain>
    </source>
</reference>
<evidence type="ECO:0000313" key="3">
    <source>
        <dbReference type="Proteomes" id="UP001260072"/>
    </source>
</evidence>
<name>A0ABU1FH14_9MICO</name>
<dbReference type="Gene3D" id="3.40.190.10">
    <property type="entry name" value="Periplasmic binding protein-like II"/>
    <property type="match status" value="2"/>
</dbReference>
<dbReference type="Proteomes" id="UP001260072">
    <property type="component" value="Unassembled WGS sequence"/>
</dbReference>
<protein>
    <submittedName>
        <fullName evidence="2">Extracellular solute-binding protein</fullName>
    </submittedName>
</protein>
<feature type="signal peptide" evidence="1">
    <location>
        <begin position="1"/>
        <end position="38"/>
    </location>
</feature>
<feature type="chain" id="PRO_5047297097" evidence="1">
    <location>
        <begin position="39"/>
        <end position="442"/>
    </location>
</feature>
<keyword evidence="1" id="KW-0732">Signal</keyword>
<comment type="caution">
    <text evidence="2">The sequence shown here is derived from an EMBL/GenBank/DDBJ whole genome shotgun (WGS) entry which is preliminary data.</text>
</comment>
<evidence type="ECO:0000313" key="2">
    <source>
        <dbReference type="EMBL" id="MDR5691051.1"/>
    </source>
</evidence>